<dbReference type="InterPro" id="IPR011032">
    <property type="entry name" value="GroES-like_sf"/>
</dbReference>
<dbReference type="CDD" id="cd08267">
    <property type="entry name" value="MDR1"/>
    <property type="match status" value="1"/>
</dbReference>
<dbReference type="KEGG" id="mcg:GL4_2844"/>
<dbReference type="Pfam" id="PF08240">
    <property type="entry name" value="ADH_N"/>
    <property type="match status" value="1"/>
</dbReference>
<dbReference type="PANTHER" id="PTHR11695:SF294">
    <property type="entry name" value="RETICULON-4-INTERACTING PROTEIN 1, MITOCHONDRIAL"/>
    <property type="match status" value="1"/>
</dbReference>
<name>A0A0A8K6Y8_9HYPH</name>
<dbReference type="InterPro" id="IPR036291">
    <property type="entry name" value="NAD(P)-bd_dom_sf"/>
</dbReference>
<reference evidence="2 3" key="1">
    <citation type="submission" date="2014-09" db="EMBL/GenBank/DDBJ databases">
        <title>Genome sequencing of Methyloceanibacter caenitepidi Gela4.</title>
        <authorList>
            <person name="Takeuchi M."/>
            <person name="Susumu S."/>
            <person name="Kamagata Y."/>
            <person name="Oshima K."/>
            <person name="Hattori M."/>
            <person name="Iwasaki W."/>
        </authorList>
    </citation>
    <scope>NUCLEOTIDE SEQUENCE [LARGE SCALE GENOMIC DNA]</scope>
    <source>
        <strain evidence="2 3">Gela4</strain>
    </source>
</reference>
<sequence length="278" mass="29341">MDWKIRRGEMKMLSGSRFPRGLGHDFAGIVDAVGPGTVRLEVGDAVVGVATIPAAGAFAESVIAEEKNTVLKAPSISFEQAAALTLVAVTAWTGMVQRAQVRAGQSVFIAGCLGGVGRAAVQIARLRVARVTGSCSAAGHEEALALGVSEVVDYHDFDFARYRNRFDVVFDTAGKLSFRQCGAMLKQGGQSLHIVPTLAKMIGSLLSPRHHLVFGNPTLESLTNVTEACEQGKLIPAIGRIVPLSEAISAIVELETKGLPKGKLVVVPDAWPVRDSTS</sequence>
<evidence type="ECO:0000313" key="2">
    <source>
        <dbReference type="EMBL" id="BAQ18277.1"/>
    </source>
</evidence>
<evidence type="ECO:0000259" key="1">
    <source>
        <dbReference type="SMART" id="SM00829"/>
    </source>
</evidence>
<dbReference type="InterPro" id="IPR013154">
    <property type="entry name" value="ADH-like_N"/>
</dbReference>
<dbReference type="SUPFAM" id="SSF51735">
    <property type="entry name" value="NAD(P)-binding Rossmann-fold domains"/>
    <property type="match status" value="1"/>
</dbReference>
<dbReference type="AlphaFoldDB" id="A0A0A8K6Y8"/>
<dbReference type="GO" id="GO:0016491">
    <property type="term" value="F:oxidoreductase activity"/>
    <property type="evidence" value="ECO:0007669"/>
    <property type="project" value="InterPro"/>
</dbReference>
<dbReference type="EMBL" id="AP014648">
    <property type="protein sequence ID" value="BAQ18277.1"/>
    <property type="molecule type" value="Genomic_DNA"/>
</dbReference>
<feature type="domain" description="Enoyl reductase (ER)" evidence="1">
    <location>
        <begin position="11"/>
        <end position="266"/>
    </location>
</feature>
<protein>
    <submittedName>
        <fullName evidence="2">Bifunctional protein: zinc-containing alcohol dehydrogenase</fullName>
    </submittedName>
</protein>
<dbReference type="InterPro" id="IPR050700">
    <property type="entry name" value="YIM1/Zinc_Alcohol_DH_Fams"/>
</dbReference>
<dbReference type="Gene3D" id="3.40.50.720">
    <property type="entry name" value="NAD(P)-binding Rossmann-like Domain"/>
    <property type="match status" value="1"/>
</dbReference>
<dbReference type="Pfam" id="PF13602">
    <property type="entry name" value="ADH_zinc_N_2"/>
    <property type="match status" value="1"/>
</dbReference>
<proteinExistence type="predicted"/>
<dbReference type="SUPFAM" id="SSF50129">
    <property type="entry name" value="GroES-like"/>
    <property type="match status" value="1"/>
</dbReference>
<gene>
    <name evidence="2" type="ORF">GL4_2844</name>
</gene>
<accession>A0A0A8K6Y8</accession>
<dbReference type="Proteomes" id="UP000031643">
    <property type="component" value="Chromosome"/>
</dbReference>
<evidence type="ECO:0000313" key="3">
    <source>
        <dbReference type="Proteomes" id="UP000031643"/>
    </source>
</evidence>
<dbReference type="SMART" id="SM00829">
    <property type="entry name" value="PKS_ER"/>
    <property type="match status" value="1"/>
</dbReference>
<dbReference type="InterPro" id="IPR020843">
    <property type="entry name" value="ER"/>
</dbReference>
<dbReference type="Gene3D" id="3.90.180.10">
    <property type="entry name" value="Medium-chain alcohol dehydrogenases, catalytic domain"/>
    <property type="match status" value="1"/>
</dbReference>
<organism evidence="2 3">
    <name type="scientific">Methyloceanibacter caenitepidi</name>
    <dbReference type="NCBI Taxonomy" id="1384459"/>
    <lineage>
        <taxon>Bacteria</taxon>
        <taxon>Pseudomonadati</taxon>
        <taxon>Pseudomonadota</taxon>
        <taxon>Alphaproteobacteria</taxon>
        <taxon>Hyphomicrobiales</taxon>
        <taxon>Hyphomicrobiaceae</taxon>
        <taxon>Methyloceanibacter</taxon>
    </lineage>
</organism>
<keyword evidence="3" id="KW-1185">Reference proteome</keyword>
<dbReference type="PANTHER" id="PTHR11695">
    <property type="entry name" value="ALCOHOL DEHYDROGENASE RELATED"/>
    <property type="match status" value="1"/>
</dbReference>
<dbReference type="HOGENOM" id="CLU_026673_3_3_5"/>